<name>A0A927AX78_9BACT</name>
<dbReference type="Proteomes" id="UP000653797">
    <property type="component" value="Unassembled WGS sequence"/>
</dbReference>
<dbReference type="AlphaFoldDB" id="A0A927AX78"/>
<comment type="caution">
    <text evidence="1">The sequence shown here is derived from an EMBL/GenBank/DDBJ whole genome shotgun (WGS) entry which is preliminary data.</text>
</comment>
<proteinExistence type="predicted"/>
<keyword evidence="2" id="KW-1185">Reference proteome</keyword>
<sequence length="52" mass="6071">MTIKLDKKATKDEIASLLRQVKSVKKLDVQKYAGKLKWGQDALHFQQELRDE</sequence>
<reference evidence="1" key="1">
    <citation type="submission" date="2020-09" db="EMBL/GenBank/DDBJ databases">
        <authorList>
            <person name="Kim M.K."/>
        </authorList>
    </citation>
    <scope>NUCLEOTIDE SEQUENCE</scope>
    <source>
        <strain evidence="1">BT704</strain>
    </source>
</reference>
<evidence type="ECO:0000313" key="1">
    <source>
        <dbReference type="EMBL" id="MBD2751491.1"/>
    </source>
</evidence>
<organism evidence="1 2">
    <name type="scientific">Spirosoma validum</name>
    <dbReference type="NCBI Taxonomy" id="2771355"/>
    <lineage>
        <taxon>Bacteria</taxon>
        <taxon>Pseudomonadati</taxon>
        <taxon>Bacteroidota</taxon>
        <taxon>Cytophagia</taxon>
        <taxon>Cytophagales</taxon>
        <taxon>Cytophagaceae</taxon>
        <taxon>Spirosoma</taxon>
    </lineage>
</organism>
<protein>
    <submittedName>
        <fullName evidence="1">Uncharacterized protein</fullName>
    </submittedName>
</protein>
<evidence type="ECO:0000313" key="2">
    <source>
        <dbReference type="Proteomes" id="UP000653797"/>
    </source>
</evidence>
<accession>A0A927AX78</accession>
<dbReference type="EMBL" id="JACXAA010000001">
    <property type="protein sequence ID" value="MBD2751491.1"/>
    <property type="molecule type" value="Genomic_DNA"/>
</dbReference>
<dbReference type="RefSeq" id="WP_191037134.1">
    <property type="nucleotide sequence ID" value="NZ_JACXAA010000001.1"/>
</dbReference>
<gene>
    <name evidence="1" type="ORF">IC230_01200</name>
</gene>